<dbReference type="SUPFAM" id="SSF48239">
    <property type="entry name" value="Terpenoid cyclases/Protein prenyltransferases"/>
    <property type="match status" value="1"/>
</dbReference>
<dbReference type="RefSeq" id="WP_036935383.1">
    <property type="nucleotide sequence ID" value="NZ_JQKC01000001.1"/>
</dbReference>
<proteinExistence type="predicted"/>
<dbReference type="eggNOG" id="ENOG502ZC8W">
    <property type="taxonomic scope" value="Bacteria"/>
</dbReference>
<accession>A0A0L6JV60</accession>
<comment type="caution">
    <text evidence="1">The sequence shown here is derived from an EMBL/GenBank/DDBJ whole genome shotgun (WGS) entry which is preliminary data.</text>
</comment>
<dbReference type="InterPro" id="IPR008930">
    <property type="entry name" value="Terpenoid_cyclase/PrenylTrfase"/>
</dbReference>
<organism evidence="1 2">
    <name type="scientific">Pseudobacteroides cellulosolvens ATCC 35603 = DSM 2933</name>
    <dbReference type="NCBI Taxonomy" id="398512"/>
    <lineage>
        <taxon>Bacteria</taxon>
        <taxon>Bacillati</taxon>
        <taxon>Bacillota</taxon>
        <taxon>Clostridia</taxon>
        <taxon>Eubacteriales</taxon>
        <taxon>Oscillospiraceae</taxon>
        <taxon>Pseudobacteroides</taxon>
    </lineage>
</organism>
<dbReference type="Proteomes" id="UP000036923">
    <property type="component" value="Unassembled WGS sequence"/>
</dbReference>
<gene>
    <name evidence="1" type="ORF">Bccel_4819</name>
</gene>
<protein>
    <recommendedName>
        <fullName evidence="3">Prenyltransferase/squalene oxidase</fullName>
    </recommendedName>
</protein>
<evidence type="ECO:0000313" key="1">
    <source>
        <dbReference type="EMBL" id="KNY29545.1"/>
    </source>
</evidence>
<keyword evidence="2" id="KW-1185">Reference proteome</keyword>
<dbReference type="STRING" id="398512.Bccel_4819"/>
<evidence type="ECO:0000313" key="2">
    <source>
        <dbReference type="Proteomes" id="UP000036923"/>
    </source>
</evidence>
<reference evidence="2" key="1">
    <citation type="submission" date="2015-07" db="EMBL/GenBank/DDBJ databases">
        <title>Near-Complete Genome Sequence of the Cellulolytic Bacterium Bacteroides (Pseudobacteroides) cellulosolvens ATCC 35603.</title>
        <authorList>
            <person name="Dassa B."/>
            <person name="Utturkar S.M."/>
            <person name="Klingeman D.M."/>
            <person name="Hurt R.A."/>
            <person name="Keller M."/>
            <person name="Xu J."/>
            <person name="Reddy Y.H.K."/>
            <person name="Borovok I."/>
            <person name="Grinberg I.R."/>
            <person name="Lamed R."/>
            <person name="Zhivin O."/>
            <person name="Bayer E.A."/>
            <person name="Brown S.D."/>
        </authorList>
    </citation>
    <scope>NUCLEOTIDE SEQUENCE [LARGE SCALE GENOMIC DNA]</scope>
    <source>
        <strain evidence="2">DSM 2933</strain>
    </source>
</reference>
<dbReference type="EMBL" id="LGTC01000001">
    <property type="protein sequence ID" value="KNY29545.1"/>
    <property type="molecule type" value="Genomic_DNA"/>
</dbReference>
<sequence>MKAIEYEKLGLNIELVDRLLEQVTNWPGEVLKSHNDSSHLIHKLSFLADIGFDSSTPEIAKTVQKIIEHISTENLYQIKINIPKHFGGTGQEQWSWMLCDAPLVLYLLKRFGYSDNNKIKEGIEFLINLQKDNTWTCTVSSDLGKFRGPGRKNDPCPYATLLMLKLISLFEEYHDLPQTKNGAEALLTLWEQRKERRPYMFAMGSGFQKLKSPLIWYDILHVVDVLSKFKWLHKDRRLLDMVDIIKNKADDNGKYKAESVYRVWCNWEFGQKKIPSKFITDKIVNILKRIV</sequence>
<dbReference type="OrthoDB" id="9790865at2"/>
<name>A0A0L6JV60_9FIRM</name>
<evidence type="ECO:0008006" key="3">
    <source>
        <dbReference type="Google" id="ProtNLM"/>
    </source>
</evidence>
<dbReference type="AlphaFoldDB" id="A0A0L6JV60"/>